<evidence type="ECO:0000313" key="2">
    <source>
        <dbReference type="EMBL" id="CAD5121753.1"/>
    </source>
</evidence>
<dbReference type="PANTHER" id="PTHR13518:SF1">
    <property type="entry name" value="C2ORF42 HOMOLOG"/>
    <property type="match status" value="1"/>
</dbReference>
<reference evidence="2 3" key="1">
    <citation type="submission" date="2020-08" db="EMBL/GenBank/DDBJ databases">
        <authorList>
            <person name="Hejnol A."/>
        </authorList>
    </citation>
    <scope>NUCLEOTIDE SEQUENCE [LARGE SCALE GENOMIC DNA]</scope>
</reference>
<comment type="caution">
    <text evidence="2">The sequence shown here is derived from an EMBL/GenBank/DDBJ whole genome shotgun (WGS) entry which is preliminary data.</text>
</comment>
<dbReference type="EMBL" id="CAJFCJ010000015">
    <property type="protein sequence ID" value="CAD5121753.1"/>
    <property type="molecule type" value="Genomic_DNA"/>
</dbReference>
<dbReference type="Proteomes" id="UP000549394">
    <property type="component" value="Unassembled WGS sequence"/>
</dbReference>
<proteinExistence type="predicted"/>
<protein>
    <submittedName>
        <fullName evidence="2">DgyrCDS10230</fullName>
    </submittedName>
</protein>
<sequence length="669" mass="75745">MWKMSSGNQSLKIASSQQIDKIKNLLTGLGKPTKRGIRKCPSCGTFNGTRGISCKNKACNAVFKEKNFKKERSADAVKLISGSGAQIYSVRLRDKGQDSRGFVELPIIHDNEGQTLNREDVAIDERVIMEAARCYVENCPRSMGITNGISCVHINAAINCKLFAESLTFKNNILESLPADEEVKRLIFSMATELPGPIAQRVTKNTMVVKCMATEKHPLGILHVTFPDLNKKDSRYLCGCKDKKVPNDDKRCIHVLSCVCCFISDEKLNLEFENCIKHVLSSPEACIVVYTNEVEKEHQVTLSEETMNATEMIDDVSINEQTDDSKTYMIIDDQVIGVAEINQLEEEPVEKKMKTISVEQDLIQHITSSERVGELSSGEKSDDSDINRVLVEEDDVAEFQNPSLSSPMSNVIPVRPKPVQLKMPRNAPPRTLTLQTSSLHTASVLYEQNLSYYVNKQILPPNSSNLQEDDLHISFLTWLSGVTERINSTMHYQFSGKPDPIVVQVPHVFFEAFQQRISIGKKKRLPNTTCIDSRKESPPIGNFTRFTWHLHNILHVKCIFDTPQVLLDISRCYVEKDGNFTYLNESQRNLEQSSKSKQTKTVELKTYLKVGFTEADQKDSTPFIIEWMPDLWPKCKIGEMRLIFEFGHMRNGVIERPTNRRSTKIGIRN</sequence>
<keyword evidence="3" id="KW-1185">Reference proteome</keyword>
<dbReference type="Pfam" id="PF14952">
    <property type="entry name" value="zf-tcix"/>
    <property type="match status" value="1"/>
</dbReference>
<accession>A0A7I8W4P4</accession>
<organism evidence="2 3">
    <name type="scientific">Dimorphilus gyrociliatus</name>
    <dbReference type="NCBI Taxonomy" id="2664684"/>
    <lineage>
        <taxon>Eukaryota</taxon>
        <taxon>Metazoa</taxon>
        <taxon>Spiralia</taxon>
        <taxon>Lophotrochozoa</taxon>
        <taxon>Annelida</taxon>
        <taxon>Polychaeta</taxon>
        <taxon>Polychaeta incertae sedis</taxon>
        <taxon>Dinophilidae</taxon>
        <taxon>Dimorphilus</taxon>
    </lineage>
</organism>
<dbReference type="InterPro" id="IPR026049">
    <property type="entry name" value="C2orf42"/>
</dbReference>
<dbReference type="AlphaFoldDB" id="A0A7I8W4P4"/>
<evidence type="ECO:0000313" key="3">
    <source>
        <dbReference type="Proteomes" id="UP000549394"/>
    </source>
</evidence>
<gene>
    <name evidence="2" type="ORF">DGYR_LOCUS9664</name>
</gene>
<feature type="domain" description="Putative treble-clef zinc-finger" evidence="1">
    <location>
        <begin position="29"/>
        <end position="67"/>
    </location>
</feature>
<dbReference type="InterPro" id="IPR029269">
    <property type="entry name" value="Zf-tcix"/>
</dbReference>
<evidence type="ECO:0000259" key="1">
    <source>
        <dbReference type="Pfam" id="PF14952"/>
    </source>
</evidence>
<name>A0A7I8W4P4_9ANNE</name>
<dbReference type="PANTHER" id="PTHR13518">
    <property type="entry name" value="PUTATIVE TREBLE-CLEF ZINC-FINGER C2ORF42 FAMILY MEMBER"/>
    <property type="match status" value="1"/>
</dbReference>
<dbReference type="OrthoDB" id="6506929at2759"/>
<dbReference type="GO" id="GO:0005634">
    <property type="term" value="C:nucleus"/>
    <property type="evidence" value="ECO:0007669"/>
    <property type="project" value="TreeGrafter"/>
</dbReference>